<dbReference type="Proteomes" id="UP001059617">
    <property type="component" value="Chromosome"/>
</dbReference>
<evidence type="ECO:0000256" key="1">
    <source>
        <dbReference type="ARBA" id="ARBA00022441"/>
    </source>
</evidence>
<evidence type="ECO:0000313" key="6">
    <source>
        <dbReference type="Proteomes" id="UP001059617"/>
    </source>
</evidence>
<dbReference type="RefSeq" id="WP_259862561.1">
    <property type="nucleotide sequence ID" value="NZ_BAAAST010000083.1"/>
</dbReference>
<evidence type="ECO:0000256" key="2">
    <source>
        <dbReference type="ARBA" id="ARBA00022737"/>
    </source>
</evidence>
<dbReference type="Gene3D" id="2.120.10.80">
    <property type="entry name" value="Kelch-type beta propeller"/>
    <property type="match status" value="2"/>
</dbReference>
<reference evidence="5" key="1">
    <citation type="submission" date="2021-04" db="EMBL/GenBank/DDBJ databases">
        <authorList>
            <person name="Hartkoorn R.C."/>
            <person name="Beaudoing E."/>
            <person name="Hot D."/>
        </authorList>
    </citation>
    <scope>NUCLEOTIDE SEQUENCE</scope>
    <source>
        <strain evidence="5">NRRL B-16292</strain>
    </source>
</reference>
<feature type="region of interest" description="Disordered" evidence="3">
    <location>
        <begin position="22"/>
        <end position="41"/>
    </location>
</feature>
<evidence type="ECO:0000313" key="5">
    <source>
        <dbReference type="EMBL" id="UWP84642.1"/>
    </source>
</evidence>
<dbReference type="PANTHER" id="PTHR45632:SF3">
    <property type="entry name" value="KELCH-LIKE PROTEIN 32"/>
    <property type="match status" value="1"/>
</dbReference>
<name>A0ABY5W520_9ACTN</name>
<reference evidence="5" key="2">
    <citation type="submission" date="2022-09" db="EMBL/GenBank/DDBJ databases">
        <title>Biosynthetic gene clusters of Dactylosporangioum fulvum.</title>
        <authorList>
            <person name="Caradec T."/>
        </authorList>
    </citation>
    <scope>NUCLEOTIDE SEQUENCE</scope>
    <source>
        <strain evidence="5">NRRL B-16292</strain>
    </source>
</reference>
<dbReference type="PROSITE" id="PS51257">
    <property type="entry name" value="PROKAR_LIPOPROTEIN"/>
    <property type="match status" value="1"/>
</dbReference>
<dbReference type="Pfam" id="PF24681">
    <property type="entry name" value="Kelch_KLHDC2_KLHL20_DRC7"/>
    <property type="match status" value="1"/>
</dbReference>
<dbReference type="InterPro" id="IPR015915">
    <property type="entry name" value="Kelch-typ_b-propeller"/>
</dbReference>
<gene>
    <name evidence="5" type="ORF">Dfulv_10570</name>
</gene>
<keyword evidence="6" id="KW-1185">Reference proteome</keyword>
<dbReference type="EMBL" id="CP073720">
    <property type="protein sequence ID" value="UWP84642.1"/>
    <property type="molecule type" value="Genomic_DNA"/>
</dbReference>
<feature type="signal peptide" evidence="4">
    <location>
        <begin position="1"/>
        <end position="19"/>
    </location>
</feature>
<evidence type="ECO:0008006" key="7">
    <source>
        <dbReference type="Google" id="ProtNLM"/>
    </source>
</evidence>
<evidence type="ECO:0000256" key="3">
    <source>
        <dbReference type="SAM" id="MobiDB-lite"/>
    </source>
</evidence>
<dbReference type="PANTHER" id="PTHR45632">
    <property type="entry name" value="LD33804P"/>
    <property type="match status" value="1"/>
</dbReference>
<keyword evidence="1" id="KW-0880">Kelch repeat</keyword>
<dbReference type="SMART" id="SM00612">
    <property type="entry name" value="Kelch"/>
    <property type="match status" value="5"/>
</dbReference>
<keyword evidence="2" id="KW-0677">Repeat</keyword>
<keyword evidence="4" id="KW-0732">Signal</keyword>
<feature type="chain" id="PRO_5046015041" description="Galactose oxidase" evidence="4">
    <location>
        <begin position="20"/>
        <end position="335"/>
    </location>
</feature>
<dbReference type="SUPFAM" id="SSF117281">
    <property type="entry name" value="Kelch motif"/>
    <property type="match status" value="2"/>
</dbReference>
<protein>
    <recommendedName>
        <fullName evidence="7">Galactose oxidase</fullName>
    </recommendedName>
</protein>
<sequence>MRSRLFTAALLLGVMGCSAACSTEREPAPPAPDTSPLPGVTWNRLPDAPSSRTEVAVAVTGTRVVVAGGYQADGGTLTTVEIFDTATSAWSAGPPLPLGVNHAMAAAVDGTVYVFGGYLADGSPSAAAFRLGPSDARWQSVADLPEGRAAGAAAAIGPLVYVAAGIGPGKDTLAGTMLVYDTRAGTWRTAPGPPTKREHLGGAAAGGLLWTVAGRTAAGGNLAAVESYDPATGTWTKRPDLPTARGGLAAAATCHGWVVAVGGEGQHTFPEVEAFDPATGSWHALPPMPNPRHGLGVVTVGPVLYTLPGGPQPGLHVAPTTESIDLSPLGPCPAG</sequence>
<organism evidence="5 6">
    <name type="scientific">Dactylosporangium fulvum</name>
    <dbReference type="NCBI Taxonomy" id="53359"/>
    <lineage>
        <taxon>Bacteria</taxon>
        <taxon>Bacillati</taxon>
        <taxon>Actinomycetota</taxon>
        <taxon>Actinomycetes</taxon>
        <taxon>Micromonosporales</taxon>
        <taxon>Micromonosporaceae</taxon>
        <taxon>Dactylosporangium</taxon>
    </lineage>
</organism>
<dbReference type="InterPro" id="IPR006652">
    <property type="entry name" value="Kelch_1"/>
</dbReference>
<proteinExistence type="predicted"/>
<dbReference type="Pfam" id="PF01344">
    <property type="entry name" value="Kelch_1"/>
    <property type="match status" value="1"/>
</dbReference>
<accession>A0ABY5W520</accession>
<evidence type="ECO:0000256" key="4">
    <source>
        <dbReference type="SAM" id="SignalP"/>
    </source>
</evidence>